<reference evidence="7 8" key="1">
    <citation type="journal article" date="2020" name="Mol. Plant">
        <title>The Chromosome-Based Rubber Tree Genome Provides New Insights into Spurge Genome Evolution and Rubber Biosynthesis.</title>
        <authorList>
            <person name="Liu J."/>
            <person name="Shi C."/>
            <person name="Shi C.C."/>
            <person name="Li W."/>
            <person name="Zhang Q.J."/>
            <person name="Zhang Y."/>
            <person name="Li K."/>
            <person name="Lu H.F."/>
            <person name="Shi C."/>
            <person name="Zhu S.T."/>
            <person name="Xiao Z.Y."/>
            <person name="Nan H."/>
            <person name="Yue Y."/>
            <person name="Zhu X.G."/>
            <person name="Wu Y."/>
            <person name="Hong X.N."/>
            <person name="Fan G.Y."/>
            <person name="Tong Y."/>
            <person name="Zhang D."/>
            <person name="Mao C.L."/>
            <person name="Liu Y.L."/>
            <person name="Hao S.J."/>
            <person name="Liu W.Q."/>
            <person name="Lv M.Q."/>
            <person name="Zhang H.B."/>
            <person name="Liu Y."/>
            <person name="Hu-Tang G.R."/>
            <person name="Wang J.P."/>
            <person name="Wang J.H."/>
            <person name="Sun Y.H."/>
            <person name="Ni S.B."/>
            <person name="Chen W.B."/>
            <person name="Zhang X.C."/>
            <person name="Jiao Y.N."/>
            <person name="Eichler E.E."/>
            <person name="Li G.H."/>
            <person name="Liu X."/>
            <person name="Gao L.Z."/>
        </authorList>
    </citation>
    <scope>NUCLEOTIDE SEQUENCE [LARGE SCALE GENOMIC DNA]</scope>
    <source>
        <strain evidence="8">cv. GT1</strain>
        <tissue evidence="7">Leaf</tissue>
    </source>
</reference>
<comment type="subcellular location">
    <subcellularLocation>
        <location evidence="1">Membrane</location>
        <topology evidence="1">Multi-pass membrane protein</topology>
    </subcellularLocation>
</comment>
<sequence>MVKSRPILTKSVTSSLIYVAADLSSQTIARPASEPYDLVRTLRMAGYGMLILGPSLHFWFNFVSKRFPKRDLITTFKKIIMGQTLYGPAMTALFFSLNARLQGENGAEIVARLKRDLLPTMANGVMYWPICDFITFKFIPVHLQPLVSNSFSYLWTVYMTYMASLDKVSTNTNSQFA</sequence>
<protein>
    <submittedName>
        <fullName evidence="7">Uncharacterized protein</fullName>
    </submittedName>
</protein>
<gene>
    <name evidence="7" type="ORF">GH714_012624</name>
</gene>
<evidence type="ECO:0000313" key="7">
    <source>
        <dbReference type="EMBL" id="KAF2294564.1"/>
    </source>
</evidence>
<dbReference type="EMBL" id="JAAGAX010000013">
    <property type="protein sequence ID" value="KAF2294564.1"/>
    <property type="molecule type" value="Genomic_DNA"/>
</dbReference>
<dbReference type="Pfam" id="PF04117">
    <property type="entry name" value="Mpv17_PMP22"/>
    <property type="match status" value="1"/>
</dbReference>
<comment type="similarity">
    <text evidence="2 6">Belongs to the peroxisomal membrane protein PXMP2/4 family.</text>
</comment>
<keyword evidence="3" id="KW-0812">Transmembrane</keyword>
<accession>A0A6A6L133</accession>
<keyword evidence="8" id="KW-1185">Reference proteome</keyword>
<comment type="caution">
    <text evidence="7">The sequence shown here is derived from an EMBL/GenBank/DDBJ whole genome shotgun (WGS) entry which is preliminary data.</text>
</comment>
<proteinExistence type="inferred from homology"/>
<keyword evidence="4" id="KW-1133">Transmembrane helix</keyword>
<name>A0A6A6L133_HEVBR</name>
<evidence type="ECO:0000256" key="5">
    <source>
        <dbReference type="ARBA" id="ARBA00023136"/>
    </source>
</evidence>
<organism evidence="7 8">
    <name type="scientific">Hevea brasiliensis</name>
    <name type="common">Para rubber tree</name>
    <name type="synonym">Siphonia brasiliensis</name>
    <dbReference type="NCBI Taxonomy" id="3981"/>
    <lineage>
        <taxon>Eukaryota</taxon>
        <taxon>Viridiplantae</taxon>
        <taxon>Streptophyta</taxon>
        <taxon>Embryophyta</taxon>
        <taxon>Tracheophyta</taxon>
        <taxon>Spermatophyta</taxon>
        <taxon>Magnoliopsida</taxon>
        <taxon>eudicotyledons</taxon>
        <taxon>Gunneridae</taxon>
        <taxon>Pentapetalae</taxon>
        <taxon>rosids</taxon>
        <taxon>fabids</taxon>
        <taxon>Malpighiales</taxon>
        <taxon>Euphorbiaceae</taxon>
        <taxon>Crotonoideae</taxon>
        <taxon>Micrandreae</taxon>
        <taxon>Hevea</taxon>
    </lineage>
</organism>
<dbReference type="PANTHER" id="PTHR11266:SF18">
    <property type="entry name" value="OS12G0508100 PROTEIN"/>
    <property type="match status" value="1"/>
</dbReference>
<evidence type="ECO:0000256" key="3">
    <source>
        <dbReference type="ARBA" id="ARBA00022692"/>
    </source>
</evidence>
<evidence type="ECO:0000256" key="4">
    <source>
        <dbReference type="ARBA" id="ARBA00022989"/>
    </source>
</evidence>
<evidence type="ECO:0000313" key="8">
    <source>
        <dbReference type="Proteomes" id="UP000467840"/>
    </source>
</evidence>
<dbReference type="GO" id="GO:0005737">
    <property type="term" value="C:cytoplasm"/>
    <property type="evidence" value="ECO:0007669"/>
    <property type="project" value="TreeGrafter"/>
</dbReference>
<evidence type="ECO:0000256" key="1">
    <source>
        <dbReference type="ARBA" id="ARBA00004141"/>
    </source>
</evidence>
<dbReference type="Proteomes" id="UP000467840">
    <property type="component" value="Chromosome 7"/>
</dbReference>
<evidence type="ECO:0000256" key="6">
    <source>
        <dbReference type="RuleBase" id="RU363053"/>
    </source>
</evidence>
<keyword evidence="5" id="KW-0472">Membrane</keyword>
<dbReference type="PANTHER" id="PTHR11266">
    <property type="entry name" value="PEROXISOMAL MEMBRANE PROTEIN 2, PXMP2 MPV17"/>
    <property type="match status" value="1"/>
</dbReference>
<dbReference type="InterPro" id="IPR007248">
    <property type="entry name" value="Mpv17_PMP22"/>
</dbReference>
<dbReference type="GO" id="GO:0016020">
    <property type="term" value="C:membrane"/>
    <property type="evidence" value="ECO:0007669"/>
    <property type="project" value="UniProtKB-SubCell"/>
</dbReference>
<dbReference type="AlphaFoldDB" id="A0A6A6L133"/>
<evidence type="ECO:0000256" key="2">
    <source>
        <dbReference type="ARBA" id="ARBA00006824"/>
    </source>
</evidence>